<protein>
    <submittedName>
        <fullName evidence="1">Uncharacterized protein</fullName>
    </submittedName>
</protein>
<name>A0A845GG34_9BURK</name>
<comment type="caution">
    <text evidence="1">The sequence shown here is derived from an EMBL/GenBank/DDBJ whole genome shotgun (WGS) entry which is preliminary data.</text>
</comment>
<accession>A0A845GG34</accession>
<gene>
    <name evidence="1" type="ORF">GTP90_01185</name>
</gene>
<dbReference type="Proteomes" id="UP000447355">
    <property type="component" value="Unassembled WGS sequence"/>
</dbReference>
<dbReference type="AlphaFoldDB" id="A0A845GG34"/>
<evidence type="ECO:0000313" key="2">
    <source>
        <dbReference type="Proteomes" id="UP000447355"/>
    </source>
</evidence>
<sequence length="103" mass="11644">MSLRDVLEVVVKAYEEALLDDRYELPSRNQAGINLLLAPINRYVPPFTRSWPQLDTSITFEQMYDAFLAHMLSELMLARVDWLKKGSSPANPSHAEVEHSAAG</sequence>
<proteinExistence type="predicted"/>
<dbReference type="RefSeq" id="WP_161081737.1">
    <property type="nucleotide sequence ID" value="NZ_WWCX01000001.1"/>
</dbReference>
<evidence type="ECO:0000313" key="1">
    <source>
        <dbReference type="EMBL" id="MYM92470.1"/>
    </source>
</evidence>
<organism evidence="1 2">
    <name type="scientific">Duganella vulcania</name>
    <dbReference type="NCBI Taxonomy" id="2692166"/>
    <lineage>
        <taxon>Bacteria</taxon>
        <taxon>Pseudomonadati</taxon>
        <taxon>Pseudomonadota</taxon>
        <taxon>Betaproteobacteria</taxon>
        <taxon>Burkholderiales</taxon>
        <taxon>Oxalobacteraceae</taxon>
        <taxon>Telluria group</taxon>
        <taxon>Duganella</taxon>
    </lineage>
</organism>
<dbReference type="EMBL" id="WWCX01000001">
    <property type="protein sequence ID" value="MYM92470.1"/>
    <property type="molecule type" value="Genomic_DNA"/>
</dbReference>
<reference evidence="1" key="1">
    <citation type="submission" date="2019-12" db="EMBL/GenBank/DDBJ databases">
        <title>Novel species isolated from a subtropical stream in China.</title>
        <authorList>
            <person name="Lu H."/>
        </authorList>
    </citation>
    <scope>NUCLEOTIDE SEQUENCE [LARGE SCALE GENOMIC DNA]</scope>
    <source>
        <strain evidence="1">FT81W</strain>
    </source>
</reference>